<evidence type="ECO:0000256" key="1">
    <source>
        <dbReference type="SAM" id="MobiDB-lite"/>
    </source>
</evidence>
<reference evidence="2 3" key="1">
    <citation type="submission" date="2014-04" db="EMBL/GenBank/DDBJ databases">
        <authorList>
            <consortium name="DOE Joint Genome Institute"/>
            <person name="Kuo A."/>
            <person name="Kohler A."/>
            <person name="Nagy L.G."/>
            <person name="Floudas D."/>
            <person name="Copeland A."/>
            <person name="Barry K.W."/>
            <person name="Cichocki N."/>
            <person name="Veneault-Fourrey C."/>
            <person name="LaButti K."/>
            <person name="Lindquist E.A."/>
            <person name="Lipzen A."/>
            <person name="Lundell T."/>
            <person name="Morin E."/>
            <person name="Murat C."/>
            <person name="Sun H."/>
            <person name="Tunlid A."/>
            <person name="Henrissat B."/>
            <person name="Grigoriev I.V."/>
            <person name="Hibbett D.S."/>
            <person name="Martin F."/>
            <person name="Nordberg H.P."/>
            <person name="Cantor M.N."/>
            <person name="Hua S.X."/>
        </authorList>
    </citation>
    <scope>NUCLEOTIDE SEQUENCE [LARGE SCALE GENOMIC DNA]</scope>
    <source>
        <strain evidence="2 3">LaAM-08-1</strain>
    </source>
</reference>
<name>A0A0C9X5X3_9AGAR</name>
<evidence type="ECO:0000313" key="2">
    <source>
        <dbReference type="EMBL" id="KIK00431.1"/>
    </source>
</evidence>
<dbReference type="EMBL" id="KN838626">
    <property type="protein sequence ID" value="KIK00431.1"/>
    <property type="molecule type" value="Genomic_DNA"/>
</dbReference>
<gene>
    <name evidence="2" type="ORF">K443DRAFT_679222</name>
</gene>
<keyword evidence="3" id="KW-1185">Reference proteome</keyword>
<dbReference type="AlphaFoldDB" id="A0A0C9X5X3"/>
<sequence>MLSGLSGALEYLNLDPDHFLSIQSKSPTDESLKSLRPLRTVNVQRSTEPRK</sequence>
<dbReference type="Proteomes" id="UP000054477">
    <property type="component" value="Unassembled WGS sequence"/>
</dbReference>
<organism evidence="2 3">
    <name type="scientific">Laccaria amethystina LaAM-08-1</name>
    <dbReference type="NCBI Taxonomy" id="1095629"/>
    <lineage>
        <taxon>Eukaryota</taxon>
        <taxon>Fungi</taxon>
        <taxon>Dikarya</taxon>
        <taxon>Basidiomycota</taxon>
        <taxon>Agaricomycotina</taxon>
        <taxon>Agaricomycetes</taxon>
        <taxon>Agaricomycetidae</taxon>
        <taxon>Agaricales</taxon>
        <taxon>Agaricineae</taxon>
        <taxon>Hydnangiaceae</taxon>
        <taxon>Laccaria</taxon>
    </lineage>
</organism>
<accession>A0A0C9X5X3</accession>
<feature type="compositionally biased region" description="Polar residues" evidence="1">
    <location>
        <begin position="41"/>
        <end position="51"/>
    </location>
</feature>
<reference evidence="3" key="2">
    <citation type="submission" date="2015-01" db="EMBL/GenBank/DDBJ databases">
        <title>Evolutionary Origins and Diversification of the Mycorrhizal Mutualists.</title>
        <authorList>
            <consortium name="DOE Joint Genome Institute"/>
            <consortium name="Mycorrhizal Genomics Consortium"/>
            <person name="Kohler A."/>
            <person name="Kuo A."/>
            <person name="Nagy L.G."/>
            <person name="Floudas D."/>
            <person name="Copeland A."/>
            <person name="Barry K.W."/>
            <person name="Cichocki N."/>
            <person name="Veneault-Fourrey C."/>
            <person name="LaButti K."/>
            <person name="Lindquist E.A."/>
            <person name="Lipzen A."/>
            <person name="Lundell T."/>
            <person name="Morin E."/>
            <person name="Murat C."/>
            <person name="Riley R."/>
            <person name="Ohm R."/>
            <person name="Sun H."/>
            <person name="Tunlid A."/>
            <person name="Henrissat B."/>
            <person name="Grigoriev I.V."/>
            <person name="Hibbett D.S."/>
            <person name="Martin F."/>
        </authorList>
    </citation>
    <scope>NUCLEOTIDE SEQUENCE [LARGE SCALE GENOMIC DNA]</scope>
    <source>
        <strain evidence="3">LaAM-08-1</strain>
    </source>
</reference>
<dbReference type="HOGENOM" id="CLU_3106782_0_0_1"/>
<proteinExistence type="predicted"/>
<feature type="region of interest" description="Disordered" evidence="1">
    <location>
        <begin position="23"/>
        <end position="51"/>
    </location>
</feature>
<protein>
    <submittedName>
        <fullName evidence="2">Uncharacterized protein</fullName>
    </submittedName>
</protein>
<evidence type="ECO:0000313" key="3">
    <source>
        <dbReference type="Proteomes" id="UP000054477"/>
    </source>
</evidence>